<dbReference type="GO" id="GO:0070626">
    <property type="term" value="F:(S)-2-(5-amino-1-(5-phospho-D-ribosyl)imidazole-4-carboxamido) succinate lyase (fumarate-forming) activity"/>
    <property type="evidence" value="ECO:0007669"/>
    <property type="project" value="TreeGrafter"/>
</dbReference>
<dbReference type="AlphaFoldDB" id="A0A8S3CME6"/>
<evidence type="ECO:0000313" key="6">
    <source>
        <dbReference type="Proteomes" id="UP000676336"/>
    </source>
</evidence>
<gene>
    <name evidence="3" type="ORF">BYL167_LOCUS44128</name>
    <name evidence="4" type="ORF">GIL414_LOCUS46325</name>
    <name evidence="5" type="ORF">SMN809_LOCUS53122</name>
</gene>
<dbReference type="EMBL" id="CAJOBJ010145187">
    <property type="protein sequence ID" value="CAF4780661.1"/>
    <property type="molecule type" value="Genomic_DNA"/>
</dbReference>
<dbReference type="GO" id="GO:0044208">
    <property type="term" value="P:'de novo' AMP biosynthetic process"/>
    <property type="evidence" value="ECO:0007669"/>
    <property type="project" value="TreeGrafter"/>
</dbReference>
<dbReference type="Proteomes" id="UP000676336">
    <property type="component" value="Unassembled WGS sequence"/>
</dbReference>
<dbReference type="InterPro" id="IPR020557">
    <property type="entry name" value="Fumarate_lyase_CS"/>
</dbReference>
<feature type="domain" description="Fumarate lyase N-terminal" evidence="2">
    <location>
        <begin position="1"/>
        <end position="45"/>
    </location>
</feature>
<dbReference type="PANTHER" id="PTHR43172:SF1">
    <property type="entry name" value="ADENYLOSUCCINATE LYASE"/>
    <property type="match status" value="1"/>
</dbReference>
<dbReference type="SUPFAM" id="SSF48557">
    <property type="entry name" value="L-aspartase-like"/>
    <property type="match status" value="1"/>
</dbReference>
<dbReference type="Proteomes" id="UP000681967">
    <property type="component" value="Unassembled WGS sequence"/>
</dbReference>
<keyword evidence="1" id="KW-0456">Lyase</keyword>
<name>A0A8S3CME6_9BILA</name>
<comment type="caution">
    <text evidence="5">The sequence shown here is derived from an EMBL/GenBank/DDBJ whole genome shotgun (WGS) entry which is preliminary data.</text>
</comment>
<evidence type="ECO:0000256" key="1">
    <source>
        <dbReference type="ARBA" id="ARBA00023239"/>
    </source>
</evidence>
<dbReference type="PROSITE" id="PS00163">
    <property type="entry name" value="FUMARATE_LYASES"/>
    <property type="match status" value="1"/>
</dbReference>
<dbReference type="GO" id="GO:0005829">
    <property type="term" value="C:cytosol"/>
    <property type="evidence" value="ECO:0007669"/>
    <property type="project" value="TreeGrafter"/>
</dbReference>
<reference evidence="5" key="1">
    <citation type="submission" date="2021-02" db="EMBL/GenBank/DDBJ databases">
        <authorList>
            <person name="Nowell W R."/>
        </authorList>
    </citation>
    <scope>NUCLEOTIDE SEQUENCE</scope>
</reference>
<dbReference type="EMBL" id="CAJOBH010119113">
    <property type="protein sequence ID" value="CAF4701897.1"/>
    <property type="molecule type" value="Genomic_DNA"/>
</dbReference>
<organism evidence="5 6">
    <name type="scientific">Rotaria magnacalcarata</name>
    <dbReference type="NCBI Taxonomy" id="392030"/>
    <lineage>
        <taxon>Eukaryota</taxon>
        <taxon>Metazoa</taxon>
        <taxon>Spiralia</taxon>
        <taxon>Gnathifera</taxon>
        <taxon>Rotifera</taxon>
        <taxon>Eurotatoria</taxon>
        <taxon>Bdelloidea</taxon>
        <taxon>Philodinida</taxon>
        <taxon>Philodinidae</taxon>
        <taxon>Rotaria</taxon>
    </lineage>
</organism>
<dbReference type="InterPro" id="IPR008948">
    <property type="entry name" value="L-Aspartase-like"/>
</dbReference>
<dbReference type="Proteomes" id="UP000681720">
    <property type="component" value="Unassembled WGS sequence"/>
</dbReference>
<dbReference type="GO" id="GO:0004018">
    <property type="term" value="F:N6-(1,2-dicarboxyethyl)AMP AMP-lyase (fumarate-forming) activity"/>
    <property type="evidence" value="ECO:0007669"/>
    <property type="project" value="TreeGrafter"/>
</dbReference>
<sequence>MCTDIRLLASLKEIEEPFEIEQIGSSAMPYKRNPMRCERCCSLARHLMTLINDPLGTHSV</sequence>
<dbReference type="Pfam" id="PF00206">
    <property type="entry name" value="Lyase_1"/>
    <property type="match status" value="1"/>
</dbReference>
<dbReference type="InterPro" id="IPR022761">
    <property type="entry name" value="Fumarate_lyase_N"/>
</dbReference>
<dbReference type="EMBL" id="CAJOBI010181918">
    <property type="protein sequence ID" value="CAF4929611.1"/>
    <property type="molecule type" value="Genomic_DNA"/>
</dbReference>
<evidence type="ECO:0000313" key="5">
    <source>
        <dbReference type="EMBL" id="CAF4929611.1"/>
    </source>
</evidence>
<proteinExistence type="predicted"/>
<feature type="non-terminal residue" evidence="5">
    <location>
        <position position="1"/>
    </location>
</feature>
<evidence type="ECO:0000313" key="3">
    <source>
        <dbReference type="EMBL" id="CAF4701897.1"/>
    </source>
</evidence>
<dbReference type="PANTHER" id="PTHR43172">
    <property type="entry name" value="ADENYLOSUCCINATE LYASE"/>
    <property type="match status" value="1"/>
</dbReference>
<evidence type="ECO:0000259" key="2">
    <source>
        <dbReference type="Pfam" id="PF00206"/>
    </source>
</evidence>
<dbReference type="Gene3D" id="1.20.200.10">
    <property type="entry name" value="Fumarase/aspartase (Central domain)"/>
    <property type="match status" value="1"/>
</dbReference>
<protein>
    <recommendedName>
        <fullName evidence="2">Fumarate lyase N-terminal domain-containing protein</fullName>
    </recommendedName>
</protein>
<evidence type="ECO:0000313" key="4">
    <source>
        <dbReference type="EMBL" id="CAF4780661.1"/>
    </source>
</evidence>
<accession>A0A8S3CME6</accession>